<keyword evidence="13" id="KW-1185">Reference proteome</keyword>
<dbReference type="SUPFAM" id="SSF64438">
    <property type="entry name" value="CNF1/YfiH-like putative cysteine hydrolases"/>
    <property type="match status" value="1"/>
</dbReference>
<dbReference type="InterPro" id="IPR011324">
    <property type="entry name" value="Cytotoxic_necrot_fac-like_cat"/>
</dbReference>
<accession>A0ABU9X368</accession>
<keyword evidence="4" id="KW-0808">Transferase</keyword>
<comment type="catalytic activity">
    <reaction evidence="1">
        <text>inosine + phosphate = alpha-D-ribose 1-phosphate + hypoxanthine</text>
        <dbReference type="Rhea" id="RHEA:27646"/>
        <dbReference type="ChEBI" id="CHEBI:17368"/>
        <dbReference type="ChEBI" id="CHEBI:17596"/>
        <dbReference type="ChEBI" id="CHEBI:43474"/>
        <dbReference type="ChEBI" id="CHEBI:57720"/>
        <dbReference type="EC" id="2.4.2.1"/>
    </reaction>
    <physiologicalReaction direction="left-to-right" evidence="1">
        <dbReference type="Rhea" id="RHEA:27647"/>
    </physiologicalReaction>
</comment>
<sequence>MTQGAGGLFWWRRDVRPGVTVAFTHMGAGNLAFHVGEDDDAVRSHRARLAREAGVPHFRYMSQVHGASAVWTHDAGEAPTADALLSRGEPVAVMVADCVPIVLVGSLADGGPVFGAVHAGRPGLAAGVVPAAVERLREDGAAGLEAWIGPSICGRCYEVPEAMRDEVDALVPGTAAQTSWGTAALDLPAGVRAQLESVDVPVHDEAAACTFEEHALFSHRRAPGAGRFAGVVWSHG</sequence>
<dbReference type="Gene3D" id="3.60.140.10">
    <property type="entry name" value="CNF1/YfiH-like putative cysteine hydrolases"/>
    <property type="match status" value="1"/>
</dbReference>
<evidence type="ECO:0000256" key="2">
    <source>
        <dbReference type="ARBA" id="ARBA00003215"/>
    </source>
</evidence>
<evidence type="ECO:0000256" key="11">
    <source>
        <dbReference type="ARBA" id="ARBA00049893"/>
    </source>
</evidence>
<dbReference type="PANTHER" id="PTHR30616:SF2">
    <property type="entry name" value="PURINE NUCLEOSIDE PHOSPHORYLASE LACC1"/>
    <property type="match status" value="1"/>
</dbReference>
<name>A0ABU9X368_9MICC</name>
<evidence type="ECO:0000256" key="3">
    <source>
        <dbReference type="ARBA" id="ARBA00007353"/>
    </source>
</evidence>
<dbReference type="RefSeq" id="WP_345886512.1">
    <property type="nucleotide sequence ID" value="NZ_JBDFRB010000020.1"/>
</dbReference>
<keyword evidence="7" id="KW-0862">Zinc</keyword>
<dbReference type="Proteomes" id="UP001422074">
    <property type="component" value="Unassembled WGS sequence"/>
</dbReference>
<evidence type="ECO:0000256" key="9">
    <source>
        <dbReference type="ARBA" id="ARBA00047989"/>
    </source>
</evidence>
<comment type="function">
    <text evidence="2">Purine nucleoside enzyme that catalyzes the phosphorolysis of adenosine and inosine nucleosides, yielding D-ribose 1-phosphate and the respective free bases, adenine and hypoxanthine. Also catalyzes the phosphorolysis of S-methyl-5'-thioadenosine into adenine and S-methyl-5-thio-alpha-D-ribose 1-phosphate. Also has adenosine deaminase activity.</text>
</comment>
<dbReference type="Pfam" id="PF02578">
    <property type="entry name" value="Cu-oxidase_4"/>
    <property type="match status" value="1"/>
</dbReference>
<evidence type="ECO:0000313" key="13">
    <source>
        <dbReference type="Proteomes" id="UP001422074"/>
    </source>
</evidence>
<dbReference type="InterPro" id="IPR038371">
    <property type="entry name" value="Cu_polyphenol_OxRdtase_sf"/>
</dbReference>
<evidence type="ECO:0000313" key="12">
    <source>
        <dbReference type="EMBL" id="MEN2745904.1"/>
    </source>
</evidence>
<evidence type="ECO:0000256" key="7">
    <source>
        <dbReference type="ARBA" id="ARBA00022833"/>
    </source>
</evidence>
<evidence type="ECO:0000256" key="8">
    <source>
        <dbReference type="ARBA" id="ARBA00023008"/>
    </source>
</evidence>
<comment type="catalytic activity">
    <reaction evidence="10">
        <text>adenosine + phosphate = alpha-D-ribose 1-phosphate + adenine</text>
        <dbReference type="Rhea" id="RHEA:27642"/>
        <dbReference type="ChEBI" id="CHEBI:16335"/>
        <dbReference type="ChEBI" id="CHEBI:16708"/>
        <dbReference type="ChEBI" id="CHEBI:43474"/>
        <dbReference type="ChEBI" id="CHEBI:57720"/>
        <dbReference type="EC" id="2.4.2.1"/>
    </reaction>
    <physiologicalReaction direction="left-to-right" evidence="10">
        <dbReference type="Rhea" id="RHEA:27643"/>
    </physiologicalReaction>
</comment>
<comment type="caution">
    <text evidence="12">The sequence shown here is derived from an EMBL/GenBank/DDBJ whole genome shotgun (WGS) entry which is preliminary data.</text>
</comment>
<reference evidence="12 13" key="1">
    <citation type="submission" date="2024-05" db="EMBL/GenBank/DDBJ databases">
        <title>Sinomonas sp. nov., isolated from a waste landfill.</title>
        <authorList>
            <person name="Zhao Y."/>
        </authorList>
    </citation>
    <scope>NUCLEOTIDE SEQUENCE [LARGE SCALE GENOMIC DNA]</scope>
    <source>
        <strain evidence="12 13">CCTCC AB2014300</strain>
    </source>
</reference>
<dbReference type="InterPro" id="IPR003730">
    <property type="entry name" value="Cu_polyphenol_OxRdtase"/>
</dbReference>
<proteinExistence type="inferred from homology"/>
<keyword evidence="8" id="KW-0186">Copper</keyword>
<evidence type="ECO:0000256" key="10">
    <source>
        <dbReference type="ARBA" id="ARBA00048968"/>
    </source>
</evidence>
<keyword evidence="6" id="KW-0378">Hydrolase</keyword>
<evidence type="ECO:0000256" key="5">
    <source>
        <dbReference type="ARBA" id="ARBA00022723"/>
    </source>
</evidence>
<dbReference type="EMBL" id="JBDFRB010000020">
    <property type="protein sequence ID" value="MEN2745904.1"/>
    <property type="molecule type" value="Genomic_DNA"/>
</dbReference>
<evidence type="ECO:0000256" key="1">
    <source>
        <dbReference type="ARBA" id="ARBA00000553"/>
    </source>
</evidence>
<comment type="catalytic activity">
    <reaction evidence="11">
        <text>S-methyl-5'-thioadenosine + phosphate = 5-(methylsulfanyl)-alpha-D-ribose 1-phosphate + adenine</text>
        <dbReference type="Rhea" id="RHEA:11852"/>
        <dbReference type="ChEBI" id="CHEBI:16708"/>
        <dbReference type="ChEBI" id="CHEBI:17509"/>
        <dbReference type="ChEBI" id="CHEBI:43474"/>
        <dbReference type="ChEBI" id="CHEBI:58533"/>
        <dbReference type="EC" id="2.4.2.28"/>
    </reaction>
    <physiologicalReaction direction="left-to-right" evidence="11">
        <dbReference type="Rhea" id="RHEA:11853"/>
    </physiologicalReaction>
</comment>
<evidence type="ECO:0000256" key="4">
    <source>
        <dbReference type="ARBA" id="ARBA00022679"/>
    </source>
</evidence>
<organism evidence="12 13">
    <name type="scientific">Sinomonas halotolerans</name>
    <dbReference type="NCBI Taxonomy" id="1644133"/>
    <lineage>
        <taxon>Bacteria</taxon>
        <taxon>Bacillati</taxon>
        <taxon>Actinomycetota</taxon>
        <taxon>Actinomycetes</taxon>
        <taxon>Micrococcales</taxon>
        <taxon>Micrococcaceae</taxon>
        <taxon>Sinomonas</taxon>
    </lineage>
</organism>
<protein>
    <submittedName>
        <fullName evidence="12">Polyphenol oxidase family protein</fullName>
    </submittedName>
</protein>
<comment type="similarity">
    <text evidence="3">Belongs to the purine nucleoside phosphorylase YfiH/LACC1 family.</text>
</comment>
<comment type="catalytic activity">
    <reaction evidence="9">
        <text>adenosine + H2O + H(+) = inosine + NH4(+)</text>
        <dbReference type="Rhea" id="RHEA:24408"/>
        <dbReference type="ChEBI" id="CHEBI:15377"/>
        <dbReference type="ChEBI" id="CHEBI:15378"/>
        <dbReference type="ChEBI" id="CHEBI:16335"/>
        <dbReference type="ChEBI" id="CHEBI:17596"/>
        <dbReference type="ChEBI" id="CHEBI:28938"/>
        <dbReference type="EC" id="3.5.4.4"/>
    </reaction>
    <physiologicalReaction direction="left-to-right" evidence="9">
        <dbReference type="Rhea" id="RHEA:24409"/>
    </physiologicalReaction>
</comment>
<keyword evidence="5" id="KW-0479">Metal-binding</keyword>
<dbReference type="CDD" id="cd16833">
    <property type="entry name" value="YfiH"/>
    <property type="match status" value="1"/>
</dbReference>
<evidence type="ECO:0000256" key="6">
    <source>
        <dbReference type="ARBA" id="ARBA00022801"/>
    </source>
</evidence>
<gene>
    <name evidence="12" type="ORF">ABCQ75_15350</name>
</gene>
<dbReference type="PANTHER" id="PTHR30616">
    <property type="entry name" value="UNCHARACTERIZED PROTEIN YFIH"/>
    <property type="match status" value="1"/>
</dbReference>